<evidence type="ECO:0000256" key="2">
    <source>
        <dbReference type="ARBA" id="ARBA00022679"/>
    </source>
</evidence>
<dbReference type="AlphaFoldDB" id="A0A967C4X3"/>
<comment type="similarity">
    <text evidence="4">Belongs to the L/F-transferase family.</text>
</comment>
<keyword evidence="3 4" id="KW-0012">Acyltransferase</keyword>
<comment type="function">
    <text evidence="4">Functions in the N-end rule pathway of protein degradation where it conjugates Leu, Phe and, less efficiently, Met from aminoacyl-tRNAs to the N-termini of proteins containing an N-terminal arginine or lysine.</text>
</comment>
<sequence length="216" mass="24417">MQLTPDLLLRAYAIGIFPMAESRLDQELHWIDPDMRGILPLDRLHVPRKLRNKLRKGTFQVRCNTAFHDVILGCAEPAENRPDTWINPVIERLYTELNDMGFAHSVECWDGARLVGGLYGVALGGAFFGESMFSRTTDASKIALVHLVMRLRRSGFLLLDTQFNTPHLSRFGVTEIPRENYRKLLTQAVSTKVTFYSGLVSASELESFLQSTTQTS</sequence>
<dbReference type="PANTHER" id="PTHR30098">
    <property type="entry name" value="LEUCYL/PHENYLALANYL-TRNA--PROTEIN TRANSFERASE"/>
    <property type="match status" value="1"/>
</dbReference>
<reference evidence="5" key="1">
    <citation type="submission" date="2020-03" db="EMBL/GenBank/DDBJ databases">
        <title>Genome of Pelagibius litoralis DSM 21314T.</title>
        <authorList>
            <person name="Wang G."/>
        </authorList>
    </citation>
    <scope>NUCLEOTIDE SEQUENCE</scope>
    <source>
        <strain evidence="5">DSM 21314</strain>
    </source>
</reference>
<comment type="catalytic activity">
    <reaction evidence="4">
        <text>N-terminal L-lysyl-[protein] + L-leucyl-tRNA(Leu) = N-terminal L-leucyl-L-lysyl-[protein] + tRNA(Leu) + H(+)</text>
        <dbReference type="Rhea" id="RHEA:12340"/>
        <dbReference type="Rhea" id="RHEA-COMP:9613"/>
        <dbReference type="Rhea" id="RHEA-COMP:9622"/>
        <dbReference type="Rhea" id="RHEA-COMP:12670"/>
        <dbReference type="Rhea" id="RHEA-COMP:12671"/>
        <dbReference type="ChEBI" id="CHEBI:15378"/>
        <dbReference type="ChEBI" id="CHEBI:65249"/>
        <dbReference type="ChEBI" id="CHEBI:78442"/>
        <dbReference type="ChEBI" id="CHEBI:78494"/>
        <dbReference type="ChEBI" id="CHEBI:133043"/>
        <dbReference type="EC" id="2.3.2.6"/>
    </reaction>
</comment>
<dbReference type="NCBIfam" id="TIGR00667">
    <property type="entry name" value="aat"/>
    <property type="match status" value="1"/>
</dbReference>
<dbReference type="Proteomes" id="UP000761264">
    <property type="component" value="Unassembled WGS sequence"/>
</dbReference>
<keyword evidence="1 4" id="KW-0963">Cytoplasm</keyword>
<dbReference type="GO" id="GO:0008914">
    <property type="term" value="F:leucyl-tRNA--protein transferase activity"/>
    <property type="evidence" value="ECO:0007669"/>
    <property type="project" value="UniProtKB-UniRule"/>
</dbReference>
<organism evidence="5 6">
    <name type="scientific">Pelagibius litoralis</name>
    <dbReference type="NCBI Taxonomy" id="374515"/>
    <lineage>
        <taxon>Bacteria</taxon>
        <taxon>Pseudomonadati</taxon>
        <taxon>Pseudomonadota</taxon>
        <taxon>Alphaproteobacteria</taxon>
        <taxon>Rhodospirillales</taxon>
        <taxon>Rhodovibrionaceae</taxon>
        <taxon>Pelagibius</taxon>
    </lineage>
</organism>
<dbReference type="InterPro" id="IPR042203">
    <property type="entry name" value="Leu/Phe-tRNA_Trfase_C"/>
</dbReference>
<dbReference type="HAMAP" id="MF_00688">
    <property type="entry name" value="Leu_Phe_trans"/>
    <property type="match status" value="1"/>
</dbReference>
<dbReference type="EMBL" id="JAAQPH010000006">
    <property type="protein sequence ID" value="NIA68769.1"/>
    <property type="molecule type" value="Genomic_DNA"/>
</dbReference>
<comment type="catalytic activity">
    <reaction evidence="4">
        <text>L-phenylalanyl-tRNA(Phe) + an N-terminal L-alpha-aminoacyl-[protein] = an N-terminal L-phenylalanyl-L-alpha-aminoacyl-[protein] + tRNA(Phe)</text>
        <dbReference type="Rhea" id="RHEA:43632"/>
        <dbReference type="Rhea" id="RHEA-COMP:9668"/>
        <dbReference type="Rhea" id="RHEA-COMP:9699"/>
        <dbReference type="Rhea" id="RHEA-COMP:10636"/>
        <dbReference type="Rhea" id="RHEA-COMP:10637"/>
        <dbReference type="ChEBI" id="CHEBI:78442"/>
        <dbReference type="ChEBI" id="CHEBI:78531"/>
        <dbReference type="ChEBI" id="CHEBI:78597"/>
        <dbReference type="ChEBI" id="CHEBI:83561"/>
        <dbReference type="EC" id="2.3.2.6"/>
    </reaction>
</comment>
<dbReference type="PANTHER" id="PTHR30098:SF2">
    <property type="entry name" value="LEUCYL_PHENYLALANYL-TRNA--PROTEIN TRANSFERASE"/>
    <property type="match status" value="1"/>
</dbReference>
<name>A0A967C4X3_9PROT</name>
<dbReference type="RefSeq" id="WP_167224152.1">
    <property type="nucleotide sequence ID" value="NZ_JAAQPH010000006.1"/>
</dbReference>
<dbReference type="Pfam" id="PF03588">
    <property type="entry name" value="Leu_Phe_trans"/>
    <property type="match status" value="1"/>
</dbReference>
<proteinExistence type="inferred from homology"/>
<keyword evidence="2 4" id="KW-0808">Transferase</keyword>
<evidence type="ECO:0000313" key="6">
    <source>
        <dbReference type="Proteomes" id="UP000761264"/>
    </source>
</evidence>
<keyword evidence="6" id="KW-1185">Reference proteome</keyword>
<evidence type="ECO:0000256" key="4">
    <source>
        <dbReference type="HAMAP-Rule" id="MF_00688"/>
    </source>
</evidence>
<evidence type="ECO:0000256" key="1">
    <source>
        <dbReference type="ARBA" id="ARBA00022490"/>
    </source>
</evidence>
<evidence type="ECO:0000256" key="3">
    <source>
        <dbReference type="ARBA" id="ARBA00023315"/>
    </source>
</evidence>
<protein>
    <recommendedName>
        <fullName evidence="4">Leucyl/phenylalanyl-tRNA--protein transferase</fullName>
        <ecNumber evidence="4">2.3.2.6</ecNumber>
    </recommendedName>
    <alternativeName>
        <fullName evidence="4">L/F-transferase</fullName>
    </alternativeName>
    <alternativeName>
        <fullName evidence="4">Leucyltransferase</fullName>
    </alternativeName>
    <alternativeName>
        <fullName evidence="4">Phenyalanyltransferase</fullName>
    </alternativeName>
</protein>
<dbReference type="InterPro" id="IPR016181">
    <property type="entry name" value="Acyl_CoA_acyltransferase"/>
</dbReference>
<dbReference type="GO" id="GO:0030163">
    <property type="term" value="P:protein catabolic process"/>
    <property type="evidence" value="ECO:0007669"/>
    <property type="project" value="UniProtKB-UniRule"/>
</dbReference>
<gene>
    <name evidence="4" type="primary">aat</name>
    <name evidence="5" type="ORF">HBA54_09215</name>
</gene>
<dbReference type="InterPro" id="IPR004616">
    <property type="entry name" value="Leu/Phe-tRNA_Trfase"/>
</dbReference>
<evidence type="ECO:0000313" key="5">
    <source>
        <dbReference type="EMBL" id="NIA68769.1"/>
    </source>
</evidence>
<dbReference type="GO" id="GO:0005737">
    <property type="term" value="C:cytoplasm"/>
    <property type="evidence" value="ECO:0007669"/>
    <property type="project" value="UniProtKB-SubCell"/>
</dbReference>
<comment type="catalytic activity">
    <reaction evidence="4">
        <text>N-terminal L-arginyl-[protein] + L-leucyl-tRNA(Leu) = N-terminal L-leucyl-L-arginyl-[protein] + tRNA(Leu) + H(+)</text>
        <dbReference type="Rhea" id="RHEA:50416"/>
        <dbReference type="Rhea" id="RHEA-COMP:9613"/>
        <dbReference type="Rhea" id="RHEA-COMP:9622"/>
        <dbReference type="Rhea" id="RHEA-COMP:12672"/>
        <dbReference type="Rhea" id="RHEA-COMP:12673"/>
        <dbReference type="ChEBI" id="CHEBI:15378"/>
        <dbReference type="ChEBI" id="CHEBI:64719"/>
        <dbReference type="ChEBI" id="CHEBI:78442"/>
        <dbReference type="ChEBI" id="CHEBI:78494"/>
        <dbReference type="ChEBI" id="CHEBI:133044"/>
        <dbReference type="EC" id="2.3.2.6"/>
    </reaction>
</comment>
<accession>A0A967C4X3</accession>
<dbReference type="EC" id="2.3.2.6" evidence="4"/>
<comment type="caution">
    <text evidence="5">The sequence shown here is derived from an EMBL/GenBank/DDBJ whole genome shotgun (WGS) entry which is preliminary data.</text>
</comment>
<dbReference type="SUPFAM" id="SSF55729">
    <property type="entry name" value="Acyl-CoA N-acyltransferases (Nat)"/>
    <property type="match status" value="1"/>
</dbReference>
<dbReference type="FunFam" id="3.40.630.70:FF:000001">
    <property type="entry name" value="Leucyl/phenylalanyl-tRNA--protein transferase"/>
    <property type="match status" value="1"/>
</dbReference>
<dbReference type="Gene3D" id="3.40.630.70">
    <property type="entry name" value="Leucyl/phenylalanyl-tRNA-protein transferase, C-terminal domain"/>
    <property type="match status" value="1"/>
</dbReference>
<comment type="subcellular location">
    <subcellularLocation>
        <location evidence="4">Cytoplasm</location>
    </subcellularLocation>
</comment>